<evidence type="ECO:0000313" key="2">
    <source>
        <dbReference type="EMBL" id="KAE9164678.1"/>
    </source>
</evidence>
<sequence>MAKVAVAVVALDSMDLPTKSNLTARQRQDMVWFLFMHGVSETVPRGERKSKRFIGI</sequence>
<evidence type="ECO:0000313" key="4">
    <source>
        <dbReference type="Proteomes" id="UP000460718"/>
    </source>
</evidence>
<dbReference type="EMBL" id="QXGD01005888">
    <property type="protein sequence ID" value="KAE9164678.1"/>
    <property type="molecule type" value="Genomic_DNA"/>
</dbReference>
<dbReference type="Proteomes" id="UP000460718">
    <property type="component" value="Unassembled WGS sequence"/>
</dbReference>
<comment type="caution">
    <text evidence="1">The sequence shown here is derived from an EMBL/GenBank/DDBJ whole genome shotgun (WGS) entry which is preliminary data.</text>
</comment>
<evidence type="ECO:0000313" key="3">
    <source>
        <dbReference type="Proteomes" id="UP000440367"/>
    </source>
</evidence>
<protein>
    <submittedName>
        <fullName evidence="1">Uncharacterized protein</fullName>
    </submittedName>
</protein>
<organism evidence="1 4">
    <name type="scientific">Phytophthora fragariae</name>
    <dbReference type="NCBI Taxonomy" id="53985"/>
    <lineage>
        <taxon>Eukaryota</taxon>
        <taxon>Sar</taxon>
        <taxon>Stramenopiles</taxon>
        <taxon>Oomycota</taxon>
        <taxon>Peronosporomycetes</taxon>
        <taxon>Peronosporales</taxon>
        <taxon>Peronosporaceae</taxon>
        <taxon>Phytophthora</taxon>
    </lineage>
</organism>
<dbReference type="AlphaFoldDB" id="A0A6A3GMG7"/>
<dbReference type="Proteomes" id="UP000440367">
    <property type="component" value="Unassembled WGS sequence"/>
</dbReference>
<name>A0A6A3GMG7_9STRA</name>
<gene>
    <name evidence="2" type="ORF">PF002_g31545</name>
    <name evidence="1" type="ORF">PF011_g30678</name>
</gene>
<accession>A0A6A3GMG7</accession>
<proteinExistence type="predicted"/>
<reference evidence="1 4" key="1">
    <citation type="submission" date="2018-09" db="EMBL/GenBank/DDBJ databases">
        <title>Genomic investigation of the strawberry pathogen Phytophthora fragariae indicates pathogenicity is determined by transcriptional variation in three key races.</title>
        <authorList>
            <person name="Adams T.M."/>
            <person name="Armitage A.D."/>
            <person name="Sobczyk M.K."/>
            <person name="Bates H.J."/>
            <person name="Dunwell J.M."/>
            <person name="Nellist C.F."/>
            <person name="Harrison R.J."/>
        </authorList>
    </citation>
    <scope>NUCLEOTIDE SEQUENCE [LARGE SCALE GENOMIC DNA]</scope>
    <source>
        <strain evidence="2 3">BC-1</strain>
        <strain evidence="1 4">SCRP245</strain>
    </source>
</reference>
<dbReference type="EMBL" id="QXFW01006677">
    <property type="protein sequence ID" value="KAE8958679.1"/>
    <property type="molecule type" value="Genomic_DNA"/>
</dbReference>
<evidence type="ECO:0000313" key="1">
    <source>
        <dbReference type="EMBL" id="KAE8958679.1"/>
    </source>
</evidence>